<sequence length="507" mass="59230">MAGTLRFVLGDQLSTEISSLRDVDPDHDTILIAEVMDEATYVKHHKKKIAFLFSAMRHFASGLEAKGFAVRYHRLEQDKGPRSFNQALIDAVNDLDPDRIVVTEPGEYRVRQMMEDWRGMFDCEVEIRTDDRFLCTHGEFRDWASDSKTLRMEYFYREMRKKLDILMDGDEPAGGQWNYDHDNREALDGAVDIPERPQWSIDETTTEVLDLVGQRFDDHFGSLEGFDYPVTRRQATHYLNWFVDEALPCFGRYQDAMKQGRPLIFHSHLSALINCGLLAPREVVEKAEEAWKAGDVPINAAEGFIRQIIGWREFIRGIYWSQMPDYGRSNKLLAQRALPDFFWTKETSMNCMRQSITETWDNAYAHHIQRLMVIGNFCLLAGLDPKEVQEWYLIVYHDAYEWVEMPNVVGMILFADGGLFASKPYAASGSYINKMSDYCVHCDYAVKRKHGPDACPFNYLYWDFLDRNRERLENNARVGMMYRTWDRFSDKKKQTIRDDSSRFLQNL</sequence>
<dbReference type="InterPro" id="IPR007357">
    <property type="entry name" value="PhrB-like"/>
</dbReference>
<dbReference type="PANTHER" id="PTHR38657">
    <property type="entry name" value="SLR1343 PROTEIN"/>
    <property type="match status" value="1"/>
</dbReference>
<dbReference type="InterPro" id="IPR014729">
    <property type="entry name" value="Rossmann-like_a/b/a_fold"/>
</dbReference>
<evidence type="ECO:0000313" key="2">
    <source>
        <dbReference type="Proteomes" id="UP000281094"/>
    </source>
</evidence>
<protein>
    <submittedName>
        <fullName evidence="1">Cryptochrome/photolyase family protein</fullName>
    </submittedName>
</protein>
<dbReference type="Gene3D" id="1.10.10.1710">
    <property type="entry name" value="Deoxyribodipyrimidine photolyase-related"/>
    <property type="match status" value="1"/>
</dbReference>
<name>A0A3L7JDK3_9HYPH</name>
<dbReference type="Proteomes" id="UP000281094">
    <property type="component" value="Unassembled WGS sequence"/>
</dbReference>
<dbReference type="EMBL" id="RCWN01000001">
    <property type="protein sequence ID" value="RLQ88763.1"/>
    <property type="molecule type" value="Genomic_DNA"/>
</dbReference>
<dbReference type="InterPro" id="IPR052551">
    <property type="entry name" value="UV-DNA_repair_photolyase"/>
</dbReference>
<reference evidence="1 2" key="1">
    <citation type="submission" date="2018-10" db="EMBL/GenBank/DDBJ databases">
        <title>Notoacmeibacter sp. M2BS9Y-3-1, whole genome shotgun sequence.</title>
        <authorList>
            <person name="Tuo L."/>
        </authorList>
    </citation>
    <scope>NUCLEOTIDE SEQUENCE [LARGE SCALE GENOMIC DNA]</scope>
    <source>
        <strain evidence="1 2">M2BS9Y-3-1</strain>
    </source>
</reference>
<comment type="caution">
    <text evidence="1">The sequence shown here is derived from an EMBL/GenBank/DDBJ whole genome shotgun (WGS) entry which is preliminary data.</text>
</comment>
<dbReference type="Gene3D" id="1.10.579.10">
    <property type="entry name" value="DNA Cyclobutane Dipyrimidine Photolyase, subunit A, domain 3"/>
    <property type="match status" value="1"/>
</dbReference>
<accession>A0A3L7JDK3</accession>
<gene>
    <name evidence="1" type="ORF">D8780_11610</name>
</gene>
<dbReference type="Pfam" id="PF04244">
    <property type="entry name" value="DPRP"/>
    <property type="match status" value="1"/>
</dbReference>
<dbReference type="GO" id="GO:0016829">
    <property type="term" value="F:lyase activity"/>
    <property type="evidence" value="ECO:0007669"/>
    <property type="project" value="UniProtKB-KW"/>
</dbReference>
<organism evidence="1 2">
    <name type="scientific">Notoacmeibacter ruber</name>
    <dbReference type="NCBI Taxonomy" id="2670375"/>
    <lineage>
        <taxon>Bacteria</taxon>
        <taxon>Pseudomonadati</taxon>
        <taxon>Pseudomonadota</taxon>
        <taxon>Alphaproteobacteria</taxon>
        <taxon>Hyphomicrobiales</taxon>
        <taxon>Notoacmeibacteraceae</taxon>
        <taxon>Notoacmeibacter</taxon>
    </lineage>
</organism>
<dbReference type="RefSeq" id="WP_121645730.1">
    <property type="nucleotide sequence ID" value="NZ_RCWN01000001.1"/>
</dbReference>
<keyword evidence="2" id="KW-1185">Reference proteome</keyword>
<dbReference type="Gene3D" id="1.25.40.80">
    <property type="match status" value="1"/>
</dbReference>
<dbReference type="Gene3D" id="3.40.50.620">
    <property type="entry name" value="HUPs"/>
    <property type="match status" value="1"/>
</dbReference>
<proteinExistence type="predicted"/>
<dbReference type="PANTHER" id="PTHR38657:SF1">
    <property type="entry name" value="SLR1343 PROTEIN"/>
    <property type="match status" value="1"/>
</dbReference>
<dbReference type="AlphaFoldDB" id="A0A3L7JDK3"/>
<keyword evidence="1" id="KW-0456">Lyase</keyword>
<dbReference type="InterPro" id="IPR036134">
    <property type="entry name" value="Crypto/Photolyase_FAD-like_sf"/>
</dbReference>
<evidence type="ECO:0000313" key="1">
    <source>
        <dbReference type="EMBL" id="RLQ88763.1"/>
    </source>
</evidence>
<dbReference type="SUPFAM" id="SSF48173">
    <property type="entry name" value="Cryptochrome/photolyase FAD-binding domain"/>
    <property type="match status" value="1"/>
</dbReference>